<dbReference type="GO" id="GO:0005886">
    <property type="term" value="C:plasma membrane"/>
    <property type="evidence" value="ECO:0007669"/>
    <property type="project" value="UniProtKB-SubCell"/>
</dbReference>
<dbReference type="KEGG" id="scy:SCATT_05110"/>
<dbReference type="Pfam" id="PF07690">
    <property type="entry name" value="MFS_1"/>
    <property type="match status" value="1"/>
</dbReference>
<evidence type="ECO:0000256" key="5">
    <source>
        <dbReference type="ARBA" id="ARBA00023136"/>
    </source>
</evidence>
<gene>
    <name evidence="8" type="ordered locus">SCATT_05110</name>
</gene>
<evidence type="ECO:0000256" key="2">
    <source>
        <dbReference type="ARBA" id="ARBA00022475"/>
    </source>
</evidence>
<dbReference type="eggNOG" id="COG2814">
    <property type="taxonomic scope" value="Bacteria"/>
</dbReference>
<keyword evidence="2" id="KW-1003">Cell membrane</keyword>
<organism evidence="8 9">
    <name type="scientific">Streptantibioticus cattleyicolor (strain ATCC 35852 / DSM 46488 / JCM 4925 / NBRC 14057 / NRRL 8057)</name>
    <name type="common">Streptomyces cattleya</name>
    <dbReference type="NCBI Taxonomy" id="1003195"/>
    <lineage>
        <taxon>Bacteria</taxon>
        <taxon>Bacillati</taxon>
        <taxon>Actinomycetota</taxon>
        <taxon>Actinomycetes</taxon>
        <taxon>Kitasatosporales</taxon>
        <taxon>Streptomycetaceae</taxon>
        <taxon>Streptantibioticus</taxon>
    </lineage>
</organism>
<evidence type="ECO:0000256" key="1">
    <source>
        <dbReference type="ARBA" id="ARBA00004651"/>
    </source>
</evidence>
<evidence type="ECO:0000256" key="6">
    <source>
        <dbReference type="SAM" id="MobiDB-lite"/>
    </source>
</evidence>
<protein>
    <submittedName>
        <fullName evidence="8">Transmembrane efflux protein</fullName>
    </submittedName>
</protein>
<feature type="transmembrane region" description="Helical" evidence="7">
    <location>
        <begin position="189"/>
        <end position="212"/>
    </location>
</feature>
<feature type="transmembrane region" description="Helical" evidence="7">
    <location>
        <begin position="125"/>
        <end position="144"/>
    </location>
</feature>
<dbReference type="CDD" id="cd06173">
    <property type="entry name" value="MFS_MefA_like"/>
    <property type="match status" value="1"/>
</dbReference>
<evidence type="ECO:0000256" key="4">
    <source>
        <dbReference type="ARBA" id="ARBA00022989"/>
    </source>
</evidence>
<reference evidence="9" key="1">
    <citation type="submission" date="2011-12" db="EMBL/GenBank/DDBJ databases">
        <title>Complete genome sequence of Streptomyces cattleya strain DSM 46488.</title>
        <authorList>
            <person name="Ou H.-Y."/>
            <person name="Li P."/>
            <person name="Zhao C."/>
            <person name="O'Hagan D."/>
            <person name="Deng Z."/>
        </authorList>
    </citation>
    <scope>NUCLEOTIDE SEQUENCE [LARGE SCALE GENOMIC DNA]</scope>
    <source>
        <strain evidence="9">ATCC 35852 / DSM 46488 / JCM 4925 / NBRC 14057 / NRRL 8057</strain>
    </source>
</reference>
<proteinExistence type="predicted"/>
<feature type="transmembrane region" description="Helical" evidence="7">
    <location>
        <begin position="60"/>
        <end position="86"/>
    </location>
</feature>
<evidence type="ECO:0000313" key="9">
    <source>
        <dbReference type="Proteomes" id="UP000007842"/>
    </source>
</evidence>
<evidence type="ECO:0000313" key="8">
    <source>
        <dbReference type="EMBL" id="AEW92882.1"/>
    </source>
</evidence>
<dbReference type="PANTHER" id="PTHR23513:SF11">
    <property type="entry name" value="STAPHYLOFERRIN A TRANSPORTER"/>
    <property type="match status" value="1"/>
</dbReference>
<dbReference type="STRING" id="1003195.SCATT_05110"/>
<name>G8WPU3_STREN</name>
<feature type="transmembrane region" description="Helical" evidence="7">
    <location>
        <begin position="304"/>
        <end position="323"/>
    </location>
</feature>
<accession>G8WPU3</accession>
<dbReference type="EMBL" id="CP003219">
    <property type="protein sequence ID" value="AEW92882.1"/>
    <property type="molecule type" value="Genomic_DNA"/>
</dbReference>
<feature type="transmembrane region" description="Helical" evidence="7">
    <location>
        <begin position="330"/>
        <end position="351"/>
    </location>
</feature>
<dbReference type="SUPFAM" id="SSF103473">
    <property type="entry name" value="MFS general substrate transporter"/>
    <property type="match status" value="1"/>
</dbReference>
<feature type="transmembrane region" description="Helical" evidence="7">
    <location>
        <begin position="357"/>
        <end position="379"/>
    </location>
</feature>
<feature type="transmembrane region" description="Helical" evidence="7">
    <location>
        <begin position="92"/>
        <end position="113"/>
    </location>
</feature>
<keyword evidence="4 7" id="KW-1133">Transmembrane helix</keyword>
<sequence>MGRGREGRGRPGTRWTPVSSGDDSAAVSIESPDNDITSERPGEGGRLAGGGPEAWEWRNFALLTASTVVTTVGSSGAAIASAFAVLEAGGDGTGVGIVAAARTVPLVVFLLVGGALADRLPRHRVMVGANVLNCLSQAAFALLVLTGHPALWQMAALAALGGTGQAFFQPAAQGMVLSSVSGPRAGRAFALYRMGANTSSILGTALCGALVAAIGPGWVLAVDAAGFAVAALMRAFLRVPPGTERAGTSGMLGDLRDGWREFVSRRWLWGIVVQFSVVNAVITAAEAVYGPLVAKEHLGGARPWGLALAVFGVGTLAGGALMTRWKPRRLLFAGTLAVFPLVLPTLALAALAPVPVLAAAMLVAGVGVEVFSVAWMTALHQEIPEEKMSRISAYDWFGSVALTPVGTALAGPAADAFGMSAALWGAAALVVVLTSAVLVVPEVRRLARTA</sequence>
<dbReference type="PANTHER" id="PTHR23513">
    <property type="entry name" value="INTEGRAL MEMBRANE EFFLUX PROTEIN-RELATED"/>
    <property type="match status" value="1"/>
</dbReference>
<dbReference type="PATRIC" id="fig|1003195.29.peg.506"/>
<dbReference type="Gene3D" id="1.20.1250.20">
    <property type="entry name" value="MFS general substrate transporter like domains"/>
    <property type="match status" value="1"/>
</dbReference>
<evidence type="ECO:0000256" key="3">
    <source>
        <dbReference type="ARBA" id="ARBA00022692"/>
    </source>
</evidence>
<evidence type="ECO:0000256" key="7">
    <source>
        <dbReference type="SAM" id="Phobius"/>
    </source>
</evidence>
<dbReference type="GO" id="GO:0022857">
    <property type="term" value="F:transmembrane transporter activity"/>
    <property type="evidence" value="ECO:0007669"/>
    <property type="project" value="InterPro"/>
</dbReference>
<dbReference type="HOGENOM" id="CLU_034180_17_3_11"/>
<dbReference type="AlphaFoldDB" id="G8WPU3"/>
<comment type="subcellular location">
    <subcellularLocation>
        <location evidence="1">Cell membrane</location>
        <topology evidence="1">Multi-pass membrane protein</topology>
    </subcellularLocation>
</comment>
<feature type="transmembrane region" description="Helical" evidence="7">
    <location>
        <begin position="391"/>
        <end position="410"/>
    </location>
</feature>
<keyword evidence="9" id="KW-1185">Reference proteome</keyword>
<keyword evidence="5 7" id="KW-0472">Membrane</keyword>
<feature type="transmembrane region" description="Helical" evidence="7">
    <location>
        <begin position="416"/>
        <end position="440"/>
    </location>
</feature>
<dbReference type="InterPro" id="IPR036259">
    <property type="entry name" value="MFS_trans_sf"/>
</dbReference>
<dbReference type="Proteomes" id="UP000007842">
    <property type="component" value="Chromosome"/>
</dbReference>
<feature type="transmembrane region" description="Helical" evidence="7">
    <location>
        <begin position="267"/>
        <end position="292"/>
    </location>
</feature>
<keyword evidence="3 7" id="KW-0812">Transmembrane</keyword>
<feature type="region of interest" description="Disordered" evidence="6">
    <location>
        <begin position="1"/>
        <end position="49"/>
    </location>
</feature>
<dbReference type="InterPro" id="IPR011701">
    <property type="entry name" value="MFS"/>
</dbReference>